<feature type="region of interest" description="Disordered" evidence="1">
    <location>
        <begin position="1"/>
        <end position="33"/>
    </location>
</feature>
<keyword evidence="3" id="KW-1185">Reference proteome</keyword>
<sequence>MEATCTSNTAADRQPSTTIRRRRRQEKFHNQHKDTTLSLFSKPYSNYRLPVSVASTDLNLVQLSRYDSLADRARHPPLYVVPDQKSQWARLRMISCPIQGCSCTLDPNGWLAHYLNEHMPRTGIAFKDVAFPTEKKTLHAVCHINSFEYDVDKLLGVYGYQRLGLNPLNCPRNTLLPRDYRKFSQHGVLMLFACRTRHSLLWERKQMTDVIAIWVSTPLQGVSITLRCVVQPAQSTRYYSKRIHARSLPTTAVQAAPCRDFIKTDSNVIVISYQDLWPLMSLSPGQQLLHVELHVMGEQKV</sequence>
<proteinExistence type="predicted"/>
<dbReference type="Pfam" id="PF15866">
    <property type="entry name" value="DUF4729"/>
    <property type="match status" value="1"/>
</dbReference>
<evidence type="ECO:0000259" key="2">
    <source>
        <dbReference type="Pfam" id="PF15866"/>
    </source>
</evidence>
<evidence type="ECO:0000313" key="4">
    <source>
        <dbReference type="RefSeq" id="XP_051859370.1"/>
    </source>
</evidence>
<evidence type="ECO:0000313" key="3">
    <source>
        <dbReference type="Proteomes" id="UP000515160"/>
    </source>
</evidence>
<dbReference type="GeneID" id="127565353"/>
<reference evidence="4" key="1">
    <citation type="submission" date="2025-08" db="UniProtKB">
        <authorList>
            <consortium name="RefSeq"/>
        </authorList>
    </citation>
    <scope>IDENTIFICATION</scope>
    <source>
        <strain evidence="4">15112-1751.03</strain>
        <tissue evidence="4">Whole Adult</tissue>
    </source>
</reference>
<evidence type="ECO:0000256" key="1">
    <source>
        <dbReference type="SAM" id="MobiDB-lite"/>
    </source>
</evidence>
<protein>
    <submittedName>
        <fullName evidence="4">Uncharacterized protein LOC127565353</fullName>
    </submittedName>
</protein>
<dbReference type="AlphaFoldDB" id="A0A9C6SNV8"/>
<gene>
    <name evidence="4" type="primary">LOC127565353</name>
</gene>
<feature type="domain" description="DUF4729" evidence="2">
    <location>
        <begin position="95"/>
        <end position="280"/>
    </location>
</feature>
<organism evidence="3 4">
    <name type="scientific">Drosophila albomicans</name>
    <name type="common">Fruit fly</name>
    <dbReference type="NCBI Taxonomy" id="7291"/>
    <lineage>
        <taxon>Eukaryota</taxon>
        <taxon>Metazoa</taxon>
        <taxon>Ecdysozoa</taxon>
        <taxon>Arthropoda</taxon>
        <taxon>Hexapoda</taxon>
        <taxon>Insecta</taxon>
        <taxon>Pterygota</taxon>
        <taxon>Neoptera</taxon>
        <taxon>Endopterygota</taxon>
        <taxon>Diptera</taxon>
        <taxon>Brachycera</taxon>
        <taxon>Muscomorpha</taxon>
        <taxon>Ephydroidea</taxon>
        <taxon>Drosophilidae</taxon>
        <taxon>Drosophila</taxon>
    </lineage>
</organism>
<name>A0A9C6SNV8_DROAB</name>
<dbReference type="OrthoDB" id="7880410at2759"/>
<dbReference type="InterPro" id="IPR031732">
    <property type="entry name" value="DUF4729"/>
</dbReference>
<accession>A0A9C6SNV8</accession>
<dbReference type="Proteomes" id="UP000515160">
    <property type="component" value="Chromosome 2L"/>
</dbReference>
<dbReference type="RefSeq" id="XP_051859370.1">
    <property type="nucleotide sequence ID" value="XM_052003410.1"/>
</dbReference>
<feature type="compositionally biased region" description="Polar residues" evidence="1">
    <location>
        <begin position="1"/>
        <end position="18"/>
    </location>
</feature>